<protein>
    <submittedName>
        <fullName evidence="1">Uncharacterized protein</fullName>
    </submittedName>
</protein>
<reference evidence="1" key="1">
    <citation type="submission" date="2019-08" db="EMBL/GenBank/DDBJ databases">
        <authorList>
            <person name="Kucharzyk K."/>
            <person name="Murdoch R.W."/>
            <person name="Higgins S."/>
            <person name="Loffler F."/>
        </authorList>
    </citation>
    <scope>NUCLEOTIDE SEQUENCE</scope>
</reference>
<dbReference type="EMBL" id="VSSQ01024147">
    <property type="protein sequence ID" value="MPM71490.1"/>
    <property type="molecule type" value="Genomic_DNA"/>
</dbReference>
<dbReference type="AlphaFoldDB" id="A0A645C151"/>
<sequence>MHIPGKRREITKLLHMWFLIEDGLVQVGDGPSLGNRVIEELTELFSGCACHGISPGTEWDQQFTFLVKGKVPMHHCTYAHRLGALEGYSILASYLCFQFSKAGRDALPHIVECIGPDTIEQGVFPVMATLCYDFVL</sequence>
<gene>
    <name evidence="1" type="ORF">SDC9_118455</name>
</gene>
<accession>A0A645C151</accession>
<proteinExistence type="predicted"/>
<comment type="caution">
    <text evidence="1">The sequence shown here is derived from an EMBL/GenBank/DDBJ whole genome shotgun (WGS) entry which is preliminary data.</text>
</comment>
<name>A0A645C151_9ZZZZ</name>
<organism evidence="1">
    <name type="scientific">bioreactor metagenome</name>
    <dbReference type="NCBI Taxonomy" id="1076179"/>
    <lineage>
        <taxon>unclassified sequences</taxon>
        <taxon>metagenomes</taxon>
        <taxon>ecological metagenomes</taxon>
    </lineage>
</organism>
<evidence type="ECO:0000313" key="1">
    <source>
        <dbReference type="EMBL" id="MPM71490.1"/>
    </source>
</evidence>